<dbReference type="PROSITE" id="PS50112">
    <property type="entry name" value="PAS"/>
    <property type="match status" value="1"/>
</dbReference>
<organism evidence="10 11">
    <name type="scientific">Massilia antarctica</name>
    <dbReference type="NCBI Taxonomy" id="2765360"/>
    <lineage>
        <taxon>Bacteria</taxon>
        <taxon>Pseudomonadati</taxon>
        <taxon>Pseudomonadota</taxon>
        <taxon>Betaproteobacteria</taxon>
        <taxon>Burkholderiales</taxon>
        <taxon>Oxalobacteraceae</taxon>
        <taxon>Telluria group</taxon>
        <taxon>Massilia</taxon>
    </lineage>
</organism>
<evidence type="ECO:0000256" key="3">
    <source>
        <dbReference type="ARBA" id="ARBA00022989"/>
    </source>
</evidence>
<dbReference type="SMART" id="SM00052">
    <property type="entry name" value="EAL"/>
    <property type="match status" value="1"/>
</dbReference>
<dbReference type="InterPro" id="IPR000160">
    <property type="entry name" value="GGDEF_dom"/>
</dbReference>
<feature type="domain" description="EAL" evidence="8">
    <location>
        <begin position="689"/>
        <end position="943"/>
    </location>
</feature>
<dbReference type="PROSITE" id="PS50887">
    <property type="entry name" value="GGDEF"/>
    <property type="match status" value="1"/>
</dbReference>
<evidence type="ECO:0000259" key="6">
    <source>
        <dbReference type="PROSITE" id="PS50113"/>
    </source>
</evidence>
<evidence type="ECO:0000313" key="11">
    <source>
        <dbReference type="Proteomes" id="UP000662888"/>
    </source>
</evidence>
<dbReference type="PROSITE" id="PS50113">
    <property type="entry name" value="PAC"/>
    <property type="match status" value="1"/>
</dbReference>
<dbReference type="SMART" id="SM00267">
    <property type="entry name" value="GGDEF"/>
    <property type="match status" value="1"/>
</dbReference>
<reference evidence="10 11" key="1">
    <citation type="submission" date="2020-11" db="EMBL/GenBank/DDBJ databases">
        <authorList>
            <person name="Sun Q."/>
        </authorList>
    </citation>
    <scope>NUCLEOTIDE SEQUENCE [LARGE SCALE GENOMIC DNA]</scope>
    <source>
        <strain evidence="10 11">P8398</strain>
    </source>
</reference>
<keyword evidence="3" id="KW-1133">Transmembrane helix</keyword>
<feature type="domain" description="CHASE" evidence="7">
    <location>
        <begin position="77"/>
        <end position="244"/>
    </location>
</feature>
<keyword evidence="4" id="KW-0472">Membrane</keyword>
<comment type="subcellular location">
    <subcellularLocation>
        <location evidence="1">Membrane</location>
    </subcellularLocation>
</comment>
<accession>A0AA48WDM2</accession>
<dbReference type="CDD" id="cd01949">
    <property type="entry name" value="GGDEF"/>
    <property type="match status" value="1"/>
</dbReference>
<dbReference type="SUPFAM" id="SSF55785">
    <property type="entry name" value="PYP-like sensor domain (PAS domain)"/>
    <property type="match status" value="1"/>
</dbReference>
<dbReference type="PROSITE" id="PS50839">
    <property type="entry name" value="CHASE"/>
    <property type="match status" value="1"/>
</dbReference>
<evidence type="ECO:0000259" key="9">
    <source>
        <dbReference type="PROSITE" id="PS50887"/>
    </source>
</evidence>
<dbReference type="SMART" id="SM00091">
    <property type="entry name" value="PAS"/>
    <property type="match status" value="1"/>
</dbReference>
<dbReference type="NCBIfam" id="TIGR00254">
    <property type="entry name" value="GGDEF"/>
    <property type="match status" value="1"/>
</dbReference>
<dbReference type="PANTHER" id="PTHR44757:SF2">
    <property type="entry name" value="BIOFILM ARCHITECTURE MAINTENANCE PROTEIN MBAA"/>
    <property type="match status" value="1"/>
</dbReference>
<evidence type="ECO:0000256" key="4">
    <source>
        <dbReference type="ARBA" id="ARBA00023136"/>
    </source>
</evidence>
<dbReference type="InterPro" id="IPR043128">
    <property type="entry name" value="Rev_trsase/Diguanyl_cyclase"/>
</dbReference>
<dbReference type="PROSITE" id="PS50883">
    <property type="entry name" value="EAL"/>
    <property type="match status" value="1"/>
</dbReference>
<feature type="domain" description="GGDEF" evidence="9">
    <location>
        <begin position="547"/>
        <end position="680"/>
    </location>
</feature>
<dbReference type="InterPro" id="IPR006189">
    <property type="entry name" value="CHASE_dom"/>
</dbReference>
<dbReference type="SMART" id="SM01079">
    <property type="entry name" value="CHASE"/>
    <property type="match status" value="1"/>
</dbReference>
<dbReference type="Pfam" id="PF00990">
    <property type="entry name" value="GGDEF"/>
    <property type="match status" value="1"/>
</dbReference>
<name>A0AA48WDM2_9BURK</name>
<dbReference type="Proteomes" id="UP000662888">
    <property type="component" value="Chromosome"/>
</dbReference>
<dbReference type="InterPro" id="IPR001610">
    <property type="entry name" value="PAC"/>
</dbReference>
<keyword evidence="2" id="KW-0812">Transmembrane</keyword>
<evidence type="ECO:0000259" key="8">
    <source>
        <dbReference type="PROSITE" id="PS50883"/>
    </source>
</evidence>
<dbReference type="CDD" id="cd00130">
    <property type="entry name" value="PAS"/>
    <property type="match status" value="1"/>
</dbReference>
<evidence type="ECO:0000256" key="2">
    <source>
        <dbReference type="ARBA" id="ARBA00022692"/>
    </source>
</evidence>
<dbReference type="EMBL" id="CP065053">
    <property type="protein sequence ID" value="QPI49582.1"/>
    <property type="molecule type" value="Genomic_DNA"/>
</dbReference>
<dbReference type="Gene3D" id="3.30.70.270">
    <property type="match status" value="1"/>
</dbReference>
<dbReference type="InterPro" id="IPR035919">
    <property type="entry name" value="EAL_sf"/>
</dbReference>
<dbReference type="InterPro" id="IPR001633">
    <property type="entry name" value="EAL_dom"/>
</dbReference>
<dbReference type="Gene3D" id="3.20.20.450">
    <property type="entry name" value="EAL domain"/>
    <property type="match status" value="1"/>
</dbReference>
<dbReference type="InterPro" id="IPR035965">
    <property type="entry name" value="PAS-like_dom_sf"/>
</dbReference>
<dbReference type="SUPFAM" id="SSF141868">
    <property type="entry name" value="EAL domain-like"/>
    <property type="match status" value="1"/>
</dbReference>
<dbReference type="SUPFAM" id="SSF55073">
    <property type="entry name" value="Nucleotide cyclase"/>
    <property type="match status" value="1"/>
</dbReference>
<feature type="domain" description="PAS" evidence="5">
    <location>
        <begin position="387"/>
        <end position="437"/>
    </location>
</feature>
<dbReference type="Gene3D" id="3.30.450.20">
    <property type="entry name" value="PAS domain"/>
    <property type="match status" value="1"/>
</dbReference>
<dbReference type="InterPro" id="IPR042240">
    <property type="entry name" value="CHASE_sf"/>
</dbReference>
<dbReference type="SMART" id="SM00086">
    <property type="entry name" value="PAC"/>
    <property type="match status" value="1"/>
</dbReference>
<evidence type="ECO:0000259" key="5">
    <source>
        <dbReference type="PROSITE" id="PS50112"/>
    </source>
</evidence>
<proteinExistence type="predicted"/>
<dbReference type="InterPro" id="IPR000700">
    <property type="entry name" value="PAS-assoc_C"/>
</dbReference>
<evidence type="ECO:0000259" key="7">
    <source>
        <dbReference type="PROSITE" id="PS50839"/>
    </source>
</evidence>
<protein>
    <submittedName>
        <fullName evidence="10">EAL domain-containing protein</fullName>
    </submittedName>
</protein>
<dbReference type="PANTHER" id="PTHR44757">
    <property type="entry name" value="DIGUANYLATE CYCLASE DGCP"/>
    <property type="match status" value="1"/>
</dbReference>
<sequence length="947" mass="104034">MRNFLRQVRISVSVSALLALLLGLALTALLFVSVRGVESQARADQFKREATLRINAVSGGLSDAIEQLMVVNQLFNTVGVVSREQFHSFTAPLLARYPELQALSFQRVVSDAERPAYEARQRRRVPDFAITEFISERHEPAQKRPYYNVVEYIEPVAGNGIALGLDTAALTTYGDARSRSRRNGRVTATGLLSLVQYRGFHTGFLVLAPVYQRQAAPDSASPGQRAVIGETAAVFRVDHLIHTLLDNARLLDQPRMSINIYAAGAAQAAQLAFSNGKAPPPASSALLPGWLLYDHPAPVNALFHVAQEPWFIEVTGEPRSIIASHAGSWYALLGGVFSSLLAAGYVYSLVSRRSTIERVASERTAALQFANLRLTEDLALRKRTEKALRLREKVIEVSANAVIICNAQAPEYAVEYVNPAFEKLTGFCAAEVIGKSLKSLQGDGHDQQNIDEITAALREQREGHAVVRSFRKDGSGYWNDLFIAPVRDDAGAISHFVVAQYDISAVMRFEAELEYQANHDVLTGLANRHLLAERLSSAIAQAQRAGTELWVVFVDLDRFKFVNDTLGHEAGDAMLRVLGGRIKGAVDDGDTVSRMGGDEFVLVLPGRPGDGDGLRVLQRIMDAVAEPLRIQAHEFFVTCSMGVAVYPADGDNADTLTKHADIAMYRAKEMGRNTYQFYCPEMNARTLERLQIEADLRHALERNELVLHYQPQIDVGSGAIVGMEALLRWEHPVLGTVSPLRFIALAEEMGLIIPIGAWVIRTACLQNMAWQKAGMAQLRMAVNLSARQFTGKDLLQSVGDALEESGLEARFLELELTESMVMSDVENTITILRMLKQLGVHLAIDDFGTGYSSLSYLSRFPLDVLKIDQSFVRDIAVGADAAAIVVSIISLAHSLRLKVIAEGVETAAQLAFLREHGCDEVQGYFFSRPVGALEFESLMAHATCTMD</sequence>
<dbReference type="Gene3D" id="3.30.450.350">
    <property type="entry name" value="CHASE domain"/>
    <property type="match status" value="1"/>
</dbReference>
<keyword evidence="11" id="KW-1185">Reference proteome</keyword>
<dbReference type="NCBIfam" id="TIGR00229">
    <property type="entry name" value="sensory_box"/>
    <property type="match status" value="1"/>
</dbReference>
<dbReference type="InterPro" id="IPR052155">
    <property type="entry name" value="Biofilm_reg_signaling"/>
</dbReference>
<gene>
    <name evidence="10" type="ORF">IV454_29830</name>
</gene>
<dbReference type="Pfam" id="PF13426">
    <property type="entry name" value="PAS_9"/>
    <property type="match status" value="1"/>
</dbReference>
<dbReference type="InterPro" id="IPR000014">
    <property type="entry name" value="PAS"/>
</dbReference>
<dbReference type="InterPro" id="IPR029787">
    <property type="entry name" value="Nucleotide_cyclase"/>
</dbReference>
<evidence type="ECO:0000256" key="1">
    <source>
        <dbReference type="ARBA" id="ARBA00004370"/>
    </source>
</evidence>
<dbReference type="CDD" id="cd01948">
    <property type="entry name" value="EAL"/>
    <property type="match status" value="1"/>
</dbReference>
<evidence type="ECO:0000313" key="10">
    <source>
        <dbReference type="EMBL" id="QPI49582.1"/>
    </source>
</evidence>
<dbReference type="RefSeq" id="WP_206089247.1">
    <property type="nucleotide sequence ID" value="NZ_CP065053.1"/>
</dbReference>
<feature type="domain" description="PAC" evidence="6">
    <location>
        <begin position="461"/>
        <end position="515"/>
    </location>
</feature>
<dbReference type="Pfam" id="PF00563">
    <property type="entry name" value="EAL"/>
    <property type="match status" value="1"/>
</dbReference>
<dbReference type="Pfam" id="PF03924">
    <property type="entry name" value="CHASE"/>
    <property type="match status" value="1"/>
</dbReference>